<keyword evidence="6" id="KW-1185">Reference proteome</keyword>
<evidence type="ECO:0000313" key="5">
    <source>
        <dbReference type="EMBL" id="MVQ32314.1"/>
    </source>
</evidence>
<dbReference type="EMBL" id="WSEL01000009">
    <property type="protein sequence ID" value="MVQ32314.1"/>
    <property type="molecule type" value="Genomic_DNA"/>
</dbReference>
<comment type="similarity">
    <text evidence="1">Belongs to the HMG-CoA lyase family.</text>
</comment>
<dbReference type="InterPro" id="IPR043594">
    <property type="entry name" value="HMGL"/>
</dbReference>
<feature type="domain" description="Pyruvate carboxyltransferase" evidence="4">
    <location>
        <begin position="29"/>
        <end position="316"/>
    </location>
</feature>
<dbReference type="Gene3D" id="3.20.20.70">
    <property type="entry name" value="Aldolase class I"/>
    <property type="match status" value="1"/>
</dbReference>
<name>A0A6N8IZ87_9BURK</name>
<dbReference type="GO" id="GO:0006552">
    <property type="term" value="P:L-leucine catabolic process"/>
    <property type="evidence" value="ECO:0007669"/>
    <property type="project" value="TreeGrafter"/>
</dbReference>
<evidence type="ECO:0000259" key="4">
    <source>
        <dbReference type="PROSITE" id="PS50991"/>
    </source>
</evidence>
<dbReference type="InterPro" id="IPR013785">
    <property type="entry name" value="Aldolase_TIM"/>
</dbReference>
<evidence type="ECO:0000256" key="3">
    <source>
        <dbReference type="ARBA" id="ARBA00023239"/>
    </source>
</evidence>
<dbReference type="Pfam" id="PF00682">
    <property type="entry name" value="HMGL-like"/>
    <property type="match status" value="1"/>
</dbReference>
<evidence type="ECO:0000256" key="2">
    <source>
        <dbReference type="ARBA" id="ARBA00022723"/>
    </source>
</evidence>
<reference evidence="5 6" key="1">
    <citation type="submission" date="2019-12" db="EMBL/GenBank/DDBJ databases">
        <authorList>
            <person name="Huq M.A."/>
        </authorList>
    </citation>
    <scope>NUCLEOTIDE SEQUENCE [LARGE SCALE GENOMIC DNA]</scope>
    <source>
        <strain evidence="5 6">MAH-25</strain>
    </source>
</reference>
<dbReference type="PANTHER" id="PTHR42738">
    <property type="entry name" value="HYDROXYMETHYLGLUTARYL-COA LYASE"/>
    <property type="match status" value="1"/>
</dbReference>
<dbReference type="GO" id="GO:0004419">
    <property type="term" value="F:hydroxymethylglutaryl-CoA lyase activity"/>
    <property type="evidence" value="ECO:0007669"/>
    <property type="project" value="TreeGrafter"/>
</dbReference>
<dbReference type="GO" id="GO:0046951">
    <property type="term" value="P:ketone body biosynthetic process"/>
    <property type="evidence" value="ECO:0007669"/>
    <property type="project" value="TreeGrafter"/>
</dbReference>
<dbReference type="PANTHER" id="PTHR42738:SF7">
    <property type="entry name" value="HYDROXYMETHYLGLUTARYL-COA LYASE"/>
    <property type="match status" value="1"/>
</dbReference>
<dbReference type="AlphaFoldDB" id="A0A6N8IZ87"/>
<evidence type="ECO:0000313" key="6">
    <source>
        <dbReference type="Proteomes" id="UP000469385"/>
    </source>
</evidence>
<evidence type="ECO:0000256" key="1">
    <source>
        <dbReference type="ARBA" id="ARBA00009405"/>
    </source>
</evidence>
<dbReference type="PROSITE" id="PS50991">
    <property type="entry name" value="PYR_CT"/>
    <property type="match status" value="1"/>
</dbReference>
<dbReference type="GO" id="GO:0046872">
    <property type="term" value="F:metal ion binding"/>
    <property type="evidence" value="ECO:0007669"/>
    <property type="project" value="UniProtKB-KW"/>
</dbReference>
<dbReference type="InterPro" id="IPR000891">
    <property type="entry name" value="PYR_CT"/>
</dbReference>
<sequence>MVDYLGGLAIIGRQLKNLPGTTPVNWPTVIYSEEIVREGFGIADPKIPLSARVELIEALSATGLKRISVGAFVSPRYVPQMAVFEELLRSFRPVPGVSYLTFAHTAKARKIAAQFSPPLTVEDELCTLFVDICDVHQRRNVNRSIEQAMQAWPETIADAKARGITQARVAIYSAWGSNFLGKFSQEYRLSMLARQIDLLRAAGLEVAEIGLHDSQSWCLPHEMEQDLQEIKRRWPQVRQFHLHMHDARGMALPSLYAALRTLDASDTVLVDGTLGGLGGGQYCGNGMASGMVATEDFLHMLEGMGIPTGVDMDKLVECVWLLERLLGVTAFGHVSKAGPRPQAGAFYDPNLPAVESLKAARHFKHGPAAYEGEGYSPWKLPITGPWFQGTDPRRNS</sequence>
<gene>
    <name evidence="5" type="ORF">GON04_22855</name>
</gene>
<comment type="caution">
    <text evidence="5">The sequence shown here is derived from an EMBL/GenBank/DDBJ whole genome shotgun (WGS) entry which is preliminary data.</text>
</comment>
<dbReference type="Proteomes" id="UP000469385">
    <property type="component" value="Unassembled WGS sequence"/>
</dbReference>
<dbReference type="SUPFAM" id="SSF51569">
    <property type="entry name" value="Aldolase"/>
    <property type="match status" value="1"/>
</dbReference>
<keyword evidence="3" id="KW-0456">Lyase</keyword>
<accession>A0A6N8IZ87</accession>
<organism evidence="5 6">
    <name type="scientific">Ramlibacter pinisoli</name>
    <dbReference type="NCBI Taxonomy" id="2682844"/>
    <lineage>
        <taxon>Bacteria</taxon>
        <taxon>Pseudomonadati</taxon>
        <taxon>Pseudomonadota</taxon>
        <taxon>Betaproteobacteria</taxon>
        <taxon>Burkholderiales</taxon>
        <taxon>Comamonadaceae</taxon>
        <taxon>Ramlibacter</taxon>
    </lineage>
</organism>
<keyword evidence="2" id="KW-0479">Metal-binding</keyword>
<protein>
    <submittedName>
        <fullName evidence="5">Citramalate synthase</fullName>
    </submittedName>
</protein>
<proteinExistence type="inferred from homology"/>